<reference evidence="3" key="2">
    <citation type="submission" date="2020-09" db="EMBL/GenBank/DDBJ databases">
        <authorList>
            <person name="Sun Q."/>
            <person name="Ohkuma M."/>
        </authorList>
    </citation>
    <scope>NUCLEOTIDE SEQUENCE</scope>
    <source>
        <strain evidence="3">JCM 4122</strain>
    </source>
</reference>
<accession>A0A919BR01</accession>
<feature type="transmembrane region" description="Helical" evidence="1">
    <location>
        <begin position="20"/>
        <end position="45"/>
    </location>
</feature>
<evidence type="ECO:0000313" key="4">
    <source>
        <dbReference type="Proteomes" id="UP000632849"/>
    </source>
</evidence>
<dbReference type="InterPro" id="IPR012495">
    <property type="entry name" value="TadE-like_dom"/>
</dbReference>
<feature type="domain" description="TadE-like" evidence="2">
    <location>
        <begin position="16"/>
        <end position="57"/>
    </location>
</feature>
<reference evidence="3" key="1">
    <citation type="journal article" date="2014" name="Int. J. Syst. Evol. Microbiol.">
        <title>Complete genome sequence of Corynebacterium casei LMG S-19264T (=DSM 44701T), isolated from a smear-ripened cheese.</title>
        <authorList>
            <consortium name="US DOE Joint Genome Institute (JGI-PGF)"/>
            <person name="Walter F."/>
            <person name="Albersmeier A."/>
            <person name="Kalinowski J."/>
            <person name="Ruckert C."/>
        </authorList>
    </citation>
    <scope>NUCLEOTIDE SEQUENCE</scope>
    <source>
        <strain evidence="3">JCM 4122</strain>
    </source>
</reference>
<evidence type="ECO:0000259" key="2">
    <source>
        <dbReference type="Pfam" id="PF07811"/>
    </source>
</evidence>
<keyword evidence="1" id="KW-0812">Transmembrane</keyword>
<keyword evidence="4" id="KW-1185">Reference proteome</keyword>
<dbReference type="Proteomes" id="UP000632849">
    <property type="component" value="Unassembled WGS sequence"/>
</dbReference>
<proteinExistence type="predicted"/>
<name>A0A919BR01_STRFL</name>
<dbReference type="Pfam" id="PF07811">
    <property type="entry name" value="TadE"/>
    <property type="match status" value="1"/>
</dbReference>
<dbReference type="AlphaFoldDB" id="A0A919BR01"/>
<comment type="caution">
    <text evidence="3">The sequence shown here is derived from an EMBL/GenBank/DDBJ whole genome shotgun (WGS) entry which is preliminary data.</text>
</comment>
<dbReference type="EMBL" id="BNBE01000002">
    <property type="protein sequence ID" value="GHG04219.1"/>
    <property type="molecule type" value="Genomic_DNA"/>
</dbReference>
<organism evidence="3 4">
    <name type="scientific">Streptomyces filamentosus</name>
    <name type="common">Streptomyces roseosporus</name>
    <dbReference type="NCBI Taxonomy" id="67294"/>
    <lineage>
        <taxon>Bacteria</taxon>
        <taxon>Bacillati</taxon>
        <taxon>Actinomycetota</taxon>
        <taxon>Actinomycetes</taxon>
        <taxon>Kitasatosporales</taxon>
        <taxon>Streptomycetaceae</taxon>
        <taxon>Streptomyces</taxon>
    </lineage>
</organism>
<gene>
    <name evidence="3" type="ORF">GCM10017667_38320</name>
</gene>
<keyword evidence="1" id="KW-1133">Transmembrane helix</keyword>
<keyword evidence="1" id="KW-0472">Membrane</keyword>
<dbReference type="RefSeq" id="WP_190042320.1">
    <property type="nucleotide sequence ID" value="NZ_BNBE01000002.1"/>
</dbReference>
<protein>
    <recommendedName>
        <fullName evidence="2">TadE-like domain-containing protein</fullName>
    </recommendedName>
</protein>
<evidence type="ECO:0000256" key="1">
    <source>
        <dbReference type="SAM" id="Phobius"/>
    </source>
</evidence>
<sequence length="139" mass="14198">MSLRSLLPAQHDLDRGSAPIQVAIIFPVVILIIFGIVQGFTIAWAHNAVATAAREGVSAGRMYGAGPGDGAAKARKATADLGGNLLTSVSVSTAGTTRDRMSIRVEGQAVSLVPGLKSISVSSAASGPIEQWTTAGDDR</sequence>
<evidence type="ECO:0000313" key="3">
    <source>
        <dbReference type="EMBL" id="GHG04219.1"/>
    </source>
</evidence>